<dbReference type="InterPro" id="IPR036291">
    <property type="entry name" value="NAD(P)-bd_dom_sf"/>
</dbReference>
<proteinExistence type="inferred from homology"/>
<gene>
    <name evidence="5" type="ORF">AB0C36_05085</name>
</gene>
<organism evidence="5 6">
    <name type="scientific">Streptodolium elevatio</name>
    <dbReference type="NCBI Taxonomy" id="3157996"/>
    <lineage>
        <taxon>Bacteria</taxon>
        <taxon>Bacillati</taxon>
        <taxon>Actinomycetota</taxon>
        <taxon>Actinomycetes</taxon>
        <taxon>Kitasatosporales</taxon>
        <taxon>Streptomycetaceae</taxon>
        <taxon>Streptodolium</taxon>
    </lineage>
</organism>
<keyword evidence="6" id="KW-1185">Reference proteome</keyword>
<evidence type="ECO:0000256" key="1">
    <source>
        <dbReference type="ARBA" id="ARBA00010928"/>
    </source>
</evidence>
<name>A0ABV3DCF0_9ACTN</name>
<dbReference type="RefSeq" id="WP_358349384.1">
    <property type="nucleotide sequence ID" value="NZ_JBEZFP010000008.1"/>
</dbReference>
<evidence type="ECO:0000259" key="3">
    <source>
        <dbReference type="Pfam" id="PF01408"/>
    </source>
</evidence>
<evidence type="ECO:0000313" key="6">
    <source>
        <dbReference type="Proteomes" id="UP001551482"/>
    </source>
</evidence>
<dbReference type="PANTHER" id="PTHR43708:SF5">
    <property type="entry name" value="CONSERVED EXPRESSED OXIDOREDUCTASE (EUROFUNG)-RELATED"/>
    <property type="match status" value="1"/>
</dbReference>
<dbReference type="InterPro" id="IPR051317">
    <property type="entry name" value="Gfo/Idh/MocA_oxidoreduct"/>
</dbReference>
<dbReference type="Gene3D" id="3.40.50.720">
    <property type="entry name" value="NAD(P)-binding Rossmann-like Domain"/>
    <property type="match status" value="1"/>
</dbReference>
<evidence type="ECO:0000256" key="2">
    <source>
        <dbReference type="ARBA" id="ARBA00023002"/>
    </source>
</evidence>
<dbReference type="InterPro" id="IPR000683">
    <property type="entry name" value="Gfo/Idh/MocA-like_OxRdtase_N"/>
</dbReference>
<evidence type="ECO:0000259" key="4">
    <source>
        <dbReference type="Pfam" id="PF22725"/>
    </source>
</evidence>
<dbReference type="EMBL" id="JBEZFP010000008">
    <property type="protein sequence ID" value="MEU8132864.1"/>
    <property type="molecule type" value="Genomic_DNA"/>
</dbReference>
<comment type="similarity">
    <text evidence="1">Belongs to the Gfo/Idh/MocA family.</text>
</comment>
<dbReference type="Pfam" id="PF22725">
    <property type="entry name" value="GFO_IDH_MocA_C3"/>
    <property type="match status" value="1"/>
</dbReference>
<comment type="caution">
    <text evidence="5">The sequence shown here is derived from an EMBL/GenBank/DDBJ whole genome shotgun (WGS) entry which is preliminary data.</text>
</comment>
<sequence length="357" mass="38240">MNGTRPLRAALIGYGLGGAAFHAPFLEALPDFELAAVVTGNPERASAVRERYGDGVEIVAAATELFDRSDEFDLAVVTVPNRFHAPFAREALEAGLHVVVDKPFAGSAAAGRELAALAEARGRTLCVFQNRRWDGDFRTVRRLVADGELGDVLRFESRFERWRPQPALGGWKEDADPAALGGILFDLGSHLVDQAVALFGRPERVYAELDLSRPGVAVDDDSFVALTHAGGVRSHLWMSATAADIGPRFRVLGSKAAYVKYGMDVQEAALRAGTTPDAPDWGEEPAEAWGKVGTPDDARPLRTMPGAYQDFYRGVAATLREGAPSPVPLAESIAVLEVIEAARQSSREGVVVSLPPA</sequence>
<dbReference type="SUPFAM" id="SSF51735">
    <property type="entry name" value="NAD(P)-binding Rossmann-fold domains"/>
    <property type="match status" value="1"/>
</dbReference>
<protein>
    <submittedName>
        <fullName evidence="5">Gfo/Idh/MocA family oxidoreductase</fullName>
    </submittedName>
</protein>
<dbReference type="SUPFAM" id="SSF55347">
    <property type="entry name" value="Glyceraldehyde-3-phosphate dehydrogenase-like, C-terminal domain"/>
    <property type="match status" value="1"/>
</dbReference>
<evidence type="ECO:0000313" key="5">
    <source>
        <dbReference type="EMBL" id="MEU8132864.1"/>
    </source>
</evidence>
<reference evidence="5 6" key="1">
    <citation type="submission" date="2024-06" db="EMBL/GenBank/DDBJ databases">
        <title>The Natural Products Discovery Center: Release of the First 8490 Sequenced Strains for Exploring Actinobacteria Biosynthetic Diversity.</title>
        <authorList>
            <person name="Kalkreuter E."/>
            <person name="Kautsar S.A."/>
            <person name="Yang D."/>
            <person name="Bader C.D."/>
            <person name="Teijaro C.N."/>
            <person name="Fluegel L."/>
            <person name="Davis C.M."/>
            <person name="Simpson J.R."/>
            <person name="Lauterbach L."/>
            <person name="Steele A.D."/>
            <person name="Gui C."/>
            <person name="Meng S."/>
            <person name="Li G."/>
            <person name="Viehrig K."/>
            <person name="Ye F."/>
            <person name="Su P."/>
            <person name="Kiefer A.F."/>
            <person name="Nichols A."/>
            <person name="Cepeda A.J."/>
            <person name="Yan W."/>
            <person name="Fan B."/>
            <person name="Jiang Y."/>
            <person name="Adhikari A."/>
            <person name="Zheng C.-J."/>
            <person name="Schuster L."/>
            <person name="Cowan T.M."/>
            <person name="Smanski M.J."/>
            <person name="Chevrette M.G."/>
            <person name="De Carvalho L.P.S."/>
            <person name="Shen B."/>
        </authorList>
    </citation>
    <scope>NUCLEOTIDE SEQUENCE [LARGE SCALE GENOMIC DNA]</scope>
    <source>
        <strain evidence="5 6">NPDC048946</strain>
    </source>
</reference>
<keyword evidence="2" id="KW-0560">Oxidoreductase</keyword>
<accession>A0ABV3DCF0</accession>
<dbReference type="InterPro" id="IPR055170">
    <property type="entry name" value="GFO_IDH_MocA-like_dom"/>
</dbReference>
<feature type="domain" description="GFO/IDH/MocA-like oxidoreductase" evidence="4">
    <location>
        <begin position="137"/>
        <end position="258"/>
    </location>
</feature>
<dbReference type="Proteomes" id="UP001551482">
    <property type="component" value="Unassembled WGS sequence"/>
</dbReference>
<dbReference type="Gene3D" id="3.30.360.10">
    <property type="entry name" value="Dihydrodipicolinate Reductase, domain 2"/>
    <property type="match status" value="1"/>
</dbReference>
<feature type="domain" description="Gfo/Idh/MocA-like oxidoreductase N-terminal" evidence="3">
    <location>
        <begin position="8"/>
        <end position="127"/>
    </location>
</feature>
<dbReference type="PANTHER" id="PTHR43708">
    <property type="entry name" value="CONSERVED EXPRESSED OXIDOREDUCTASE (EUROFUNG)"/>
    <property type="match status" value="1"/>
</dbReference>
<dbReference type="Pfam" id="PF01408">
    <property type="entry name" value="GFO_IDH_MocA"/>
    <property type="match status" value="1"/>
</dbReference>